<keyword evidence="2 4" id="KW-0238">DNA-binding</keyword>
<dbReference type="SUPFAM" id="SSF48498">
    <property type="entry name" value="Tetracyclin repressor-like, C-terminal domain"/>
    <property type="match status" value="1"/>
</dbReference>
<proteinExistence type="predicted"/>
<comment type="caution">
    <text evidence="6">The sequence shown here is derived from an EMBL/GenBank/DDBJ whole genome shotgun (WGS) entry which is preliminary data.</text>
</comment>
<evidence type="ECO:0000256" key="4">
    <source>
        <dbReference type="PROSITE-ProRule" id="PRU00335"/>
    </source>
</evidence>
<name>A0A0E9N404_9BACT</name>
<protein>
    <submittedName>
        <fullName evidence="6">Putative TetR family transcriptional regulator</fullName>
    </submittedName>
</protein>
<dbReference type="OrthoDB" id="9798857at2"/>
<dbReference type="InterPro" id="IPR011075">
    <property type="entry name" value="TetR_C"/>
</dbReference>
<dbReference type="PROSITE" id="PS50977">
    <property type="entry name" value="HTH_TETR_2"/>
    <property type="match status" value="1"/>
</dbReference>
<dbReference type="SUPFAM" id="SSF46689">
    <property type="entry name" value="Homeodomain-like"/>
    <property type="match status" value="1"/>
</dbReference>
<feature type="domain" description="HTH tetR-type" evidence="5">
    <location>
        <begin position="9"/>
        <end position="69"/>
    </location>
</feature>
<dbReference type="Proteomes" id="UP000033121">
    <property type="component" value="Unassembled WGS sequence"/>
</dbReference>
<keyword evidence="3" id="KW-0804">Transcription</keyword>
<evidence type="ECO:0000256" key="1">
    <source>
        <dbReference type="ARBA" id="ARBA00023015"/>
    </source>
</evidence>
<keyword evidence="1" id="KW-0805">Transcription regulation</keyword>
<evidence type="ECO:0000256" key="2">
    <source>
        <dbReference type="ARBA" id="ARBA00023125"/>
    </source>
</evidence>
<dbReference type="InterPro" id="IPR009057">
    <property type="entry name" value="Homeodomain-like_sf"/>
</dbReference>
<evidence type="ECO:0000259" key="5">
    <source>
        <dbReference type="PROSITE" id="PS50977"/>
    </source>
</evidence>
<evidence type="ECO:0000313" key="6">
    <source>
        <dbReference type="EMBL" id="GAO44518.1"/>
    </source>
</evidence>
<dbReference type="PANTHER" id="PTHR47506:SF3">
    <property type="entry name" value="HTH-TYPE TRANSCRIPTIONAL REGULATOR LMRA"/>
    <property type="match status" value="1"/>
</dbReference>
<dbReference type="Pfam" id="PF00440">
    <property type="entry name" value="TetR_N"/>
    <property type="match status" value="1"/>
</dbReference>
<dbReference type="PANTHER" id="PTHR47506">
    <property type="entry name" value="TRANSCRIPTIONAL REGULATORY PROTEIN"/>
    <property type="match status" value="1"/>
</dbReference>
<dbReference type="EMBL" id="BBWV01000003">
    <property type="protein sequence ID" value="GAO44518.1"/>
    <property type="molecule type" value="Genomic_DNA"/>
</dbReference>
<evidence type="ECO:0000256" key="3">
    <source>
        <dbReference type="ARBA" id="ARBA00023163"/>
    </source>
</evidence>
<accession>A0A0E9N404</accession>
<dbReference type="Gene3D" id="1.10.357.10">
    <property type="entry name" value="Tetracycline Repressor, domain 2"/>
    <property type="match status" value="1"/>
</dbReference>
<dbReference type="PRINTS" id="PR00455">
    <property type="entry name" value="HTHTETR"/>
</dbReference>
<dbReference type="Pfam" id="PF16925">
    <property type="entry name" value="TetR_C_13"/>
    <property type="match status" value="1"/>
</dbReference>
<sequence>MPEILSKSERTRQFIIEKTAPIFNAKGYAGTSMSDLTEATGLTKGSIYGNFENKDEVALAAFDYNFGRITDYMKERIKASDNAIDRLLTYPNVYRNFLKIPFLKTGCPLLNTAAEADDTHPQLKKKAAAALTFWRTSLENQVKRGIARNEIKSGTDPYQFAVILMSLLEGAVLQAKVTGKSAELQVAMDFLADLIRNLKTTGDN</sequence>
<dbReference type="RefSeq" id="WP_046370433.1">
    <property type="nucleotide sequence ID" value="NZ_BBWV01000003.1"/>
</dbReference>
<dbReference type="InterPro" id="IPR036271">
    <property type="entry name" value="Tet_transcr_reg_TetR-rel_C_sf"/>
</dbReference>
<keyword evidence="7" id="KW-1185">Reference proteome</keyword>
<gene>
    <name evidence="6" type="ORF">FPE01S_03_05550</name>
</gene>
<dbReference type="STRING" id="1220578.FPE01S_03_05550"/>
<organism evidence="6 7">
    <name type="scientific">Flavihumibacter petaseus NBRC 106054</name>
    <dbReference type="NCBI Taxonomy" id="1220578"/>
    <lineage>
        <taxon>Bacteria</taxon>
        <taxon>Pseudomonadati</taxon>
        <taxon>Bacteroidota</taxon>
        <taxon>Chitinophagia</taxon>
        <taxon>Chitinophagales</taxon>
        <taxon>Chitinophagaceae</taxon>
        <taxon>Flavihumibacter</taxon>
    </lineage>
</organism>
<dbReference type="InterPro" id="IPR001647">
    <property type="entry name" value="HTH_TetR"/>
</dbReference>
<feature type="DNA-binding region" description="H-T-H motif" evidence="4">
    <location>
        <begin position="32"/>
        <end position="51"/>
    </location>
</feature>
<dbReference type="GO" id="GO:0003677">
    <property type="term" value="F:DNA binding"/>
    <property type="evidence" value="ECO:0007669"/>
    <property type="project" value="UniProtKB-UniRule"/>
</dbReference>
<reference evidence="6 7" key="1">
    <citation type="submission" date="2015-04" db="EMBL/GenBank/DDBJ databases">
        <title>Whole genome shotgun sequence of Flavihumibacter petaseus NBRC 106054.</title>
        <authorList>
            <person name="Miyazawa S."/>
            <person name="Hosoyama A."/>
            <person name="Hashimoto M."/>
            <person name="Noguchi M."/>
            <person name="Tsuchikane K."/>
            <person name="Ohji S."/>
            <person name="Yamazoe A."/>
            <person name="Ichikawa N."/>
            <person name="Kimura A."/>
            <person name="Fujita N."/>
        </authorList>
    </citation>
    <scope>NUCLEOTIDE SEQUENCE [LARGE SCALE GENOMIC DNA]</scope>
    <source>
        <strain evidence="6 7">NBRC 106054</strain>
    </source>
</reference>
<evidence type="ECO:0000313" key="7">
    <source>
        <dbReference type="Proteomes" id="UP000033121"/>
    </source>
</evidence>
<dbReference type="AlphaFoldDB" id="A0A0E9N404"/>